<dbReference type="SUPFAM" id="SSF55781">
    <property type="entry name" value="GAF domain-like"/>
    <property type="match status" value="1"/>
</dbReference>
<dbReference type="Gene3D" id="3.30.450.40">
    <property type="match status" value="1"/>
</dbReference>
<dbReference type="PANTHER" id="PTHR43102">
    <property type="entry name" value="SLR1143 PROTEIN"/>
    <property type="match status" value="1"/>
</dbReference>
<name>A0A6J4S3Q3_9SPHN</name>
<dbReference type="AlphaFoldDB" id="A0A6J4S3Q3"/>
<dbReference type="Pfam" id="PF13185">
    <property type="entry name" value="GAF_2"/>
    <property type="match status" value="1"/>
</dbReference>
<gene>
    <name evidence="2" type="ORF">AVDCRST_MAG09-719</name>
</gene>
<dbReference type="PANTHER" id="PTHR43102:SF2">
    <property type="entry name" value="GAF DOMAIN-CONTAINING PROTEIN"/>
    <property type="match status" value="1"/>
</dbReference>
<accession>A0A6J4S3Q3</accession>
<reference evidence="2" key="1">
    <citation type="submission" date="2020-02" db="EMBL/GenBank/DDBJ databases">
        <authorList>
            <person name="Meier V. D."/>
        </authorList>
    </citation>
    <scope>NUCLEOTIDE SEQUENCE</scope>
    <source>
        <strain evidence="2">AVDCRST_MAG09</strain>
    </source>
</reference>
<feature type="domain" description="GAF" evidence="1">
    <location>
        <begin position="12"/>
        <end position="96"/>
    </location>
</feature>
<sequence>MGIAAAHTPQLMSFCTHAVRGGGTTVVEDCSRDLRLAANPLVKGDSGLRHYAGVPLRTDSGARLGTLCVLDAKPQGLIADQVRELERLAATTVEILDARRAGASTFVQRAAAA</sequence>
<dbReference type="RefSeq" id="WP_294171414.1">
    <property type="nucleotide sequence ID" value="NZ_CADCVZ010000001.1"/>
</dbReference>
<dbReference type="InterPro" id="IPR003018">
    <property type="entry name" value="GAF"/>
</dbReference>
<organism evidence="2">
    <name type="scientific">uncultured Sphingomonas sp</name>
    <dbReference type="NCBI Taxonomy" id="158754"/>
    <lineage>
        <taxon>Bacteria</taxon>
        <taxon>Pseudomonadati</taxon>
        <taxon>Pseudomonadota</taxon>
        <taxon>Alphaproteobacteria</taxon>
        <taxon>Sphingomonadales</taxon>
        <taxon>Sphingomonadaceae</taxon>
        <taxon>Sphingomonas</taxon>
        <taxon>environmental samples</taxon>
    </lineage>
</organism>
<dbReference type="EMBL" id="CADCVZ010000001">
    <property type="protein sequence ID" value="CAA9488987.1"/>
    <property type="molecule type" value="Genomic_DNA"/>
</dbReference>
<evidence type="ECO:0000259" key="1">
    <source>
        <dbReference type="Pfam" id="PF13185"/>
    </source>
</evidence>
<dbReference type="InterPro" id="IPR029016">
    <property type="entry name" value="GAF-like_dom_sf"/>
</dbReference>
<proteinExistence type="predicted"/>
<protein>
    <recommendedName>
        <fullName evidence="1">GAF domain-containing protein</fullName>
    </recommendedName>
</protein>
<evidence type="ECO:0000313" key="2">
    <source>
        <dbReference type="EMBL" id="CAA9488987.1"/>
    </source>
</evidence>